<dbReference type="EMBL" id="JAAEAA010000011">
    <property type="protein sequence ID" value="NDK56187.1"/>
    <property type="molecule type" value="Genomic_DNA"/>
</dbReference>
<keyword evidence="2" id="KW-1185">Reference proteome</keyword>
<evidence type="ECO:0000313" key="2">
    <source>
        <dbReference type="Proteomes" id="UP000478546"/>
    </source>
</evidence>
<comment type="caution">
    <text evidence="1">The sequence shown here is derived from an EMBL/GenBank/DDBJ whole genome shotgun (WGS) entry which is preliminary data.</text>
</comment>
<dbReference type="Proteomes" id="UP000478546">
    <property type="component" value="Unassembled WGS sequence"/>
</dbReference>
<proteinExistence type="predicted"/>
<evidence type="ECO:0000313" key="1">
    <source>
        <dbReference type="EMBL" id="NDK56187.1"/>
    </source>
</evidence>
<reference evidence="1 2" key="1">
    <citation type="submission" date="2020-01" db="EMBL/GenBank/DDBJ databases">
        <authorList>
            <person name="Kim M.K."/>
        </authorList>
    </citation>
    <scope>NUCLEOTIDE SEQUENCE [LARGE SCALE GENOMIC DNA]</scope>
    <source>
        <strain evidence="1 2">BT213</strain>
    </source>
</reference>
<name>A0A6B2H706_9BACT</name>
<organism evidence="1 2">
    <name type="scientific">Pontibacter fetidus</name>
    <dbReference type="NCBI Taxonomy" id="2700082"/>
    <lineage>
        <taxon>Bacteria</taxon>
        <taxon>Pseudomonadati</taxon>
        <taxon>Bacteroidota</taxon>
        <taxon>Cytophagia</taxon>
        <taxon>Cytophagales</taxon>
        <taxon>Hymenobacteraceae</taxon>
        <taxon>Pontibacter</taxon>
    </lineage>
</organism>
<gene>
    <name evidence="1" type="ORF">GWO68_09690</name>
</gene>
<dbReference type="RefSeq" id="WP_162346251.1">
    <property type="nucleotide sequence ID" value="NZ_JAAEAA010000011.1"/>
</dbReference>
<protein>
    <submittedName>
        <fullName evidence="1">Uncharacterized protein</fullName>
    </submittedName>
</protein>
<accession>A0A6B2H706</accession>
<sequence>MRINFYENVNGLPGKRIVEKSIIKRLPMTEGWVTVNLENYSITVDEDFFVGFEYLPEPSHPGKFLFAFGAAFGGSYFARKVSLGEWNKGVGGRISTYVTVRQ</sequence>
<dbReference type="AlphaFoldDB" id="A0A6B2H706"/>